<comment type="caution">
    <text evidence="2">The sequence shown here is derived from an EMBL/GenBank/DDBJ whole genome shotgun (WGS) entry which is preliminary data.</text>
</comment>
<accession>A0ABS3NQP2</accession>
<organism evidence="2 3">
    <name type="scientific">Psychrobacter coccoides</name>
    <dbReference type="NCBI Taxonomy" id="2818440"/>
    <lineage>
        <taxon>Bacteria</taxon>
        <taxon>Pseudomonadati</taxon>
        <taxon>Pseudomonadota</taxon>
        <taxon>Gammaproteobacteria</taxon>
        <taxon>Moraxellales</taxon>
        <taxon>Moraxellaceae</taxon>
        <taxon>Psychrobacter</taxon>
    </lineage>
</organism>
<reference evidence="2 3" key="1">
    <citation type="submission" date="2021-03" db="EMBL/GenBank/DDBJ databases">
        <authorList>
            <person name="Shang D.-D."/>
            <person name="Du Z.-J."/>
            <person name="Chen G.-J."/>
        </authorList>
    </citation>
    <scope>NUCLEOTIDE SEQUENCE [LARGE SCALE GENOMIC DNA]</scope>
    <source>
        <strain evidence="2 3">F1192</strain>
    </source>
</reference>
<dbReference type="Proteomes" id="UP000664554">
    <property type="component" value="Unassembled WGS sequence"/>
</dbReference>
<gene>
    <name evidence="2" type="ORF">J3492_10980</name>
</gene>
<protein>
    <submittedName>
        <fullName evidence="2">DUF1176 domain-containing protein</fullName>
    </submittedName>
</protein>
<dbReference type="InterPro" id="IPR009560">
    <property type="entry name" value="DUF1176"/>
</dbReference>
<dbReference type="EMBL" id="JAGBKM010000022">
    <property type="protein sequence ID" value="MBO1531731.1"/>
    <property type="molecule type" value="Genomic_DNA"/>
</dbReference>
<proteinExistence type="predicted"/>
<keyword evidence="3" id="KW-1185">Reference proteome</keyword>
<evidence type="ECO:0000256" key="1">
    <source>
        <dbReference type="SAM" id="SignalP"/>
    </source>
</evidence>
<keyword evidence="1" id="KW-0732">Signal</keyword>
<sequence length="370" mass="40059">MNNIIPTSALKYGLILPVIMASTAFSTMSNAAMPAVEMTHHDWQVVCDNTRTCRLAGYQSVDESTLPVSVLFTRRAGNNASVTGRVKIGTAKQSSTKALLQLGRRHRISLVIDGKNLGETKPFLTAAGDAELTAAQVAALLDALKKPSKVEFVLRNTRWQLSDKGAAAVMLKADEVQGRVGTPSAFIKSAFIKKSAPTKSNNSVLPAKPSPQLQLVIPNAGTSARNKKFSLQASQLTELVKGTIQDMQDSCPKLTDGSPWRTNRLNATQVLIQHSCWLSAYNSGTGMWVINDRSPYDPVLVTTNATEYAAGKISSIQKGRGLGDCLSRKDWVWTGQRFVKSYEGTTGLCRMVEIGGAWQLPTFVSEVKSI</sequence>
<feature type="signal peptide" evidence="1">
    <location>
        <begin position="1"/>
        <end position="31"/>
    </location>
</feature>
<dbReference type="RefSeq" id="WP_207992099.1">
    <property type="nucleotide sequence ID" value="NZ_JAGBKM010000022.1"/>
</dbReference>
<name>A0ABS3NQP2_9GAMM</name>
<feature type="chain" id="PRO_5046582342" evidence="1">
    <location>
        <begin position="32"/>
        <end position="370"/>
    </location>
</feature>
<evidence type="ECO:0000313" key="2">
    <source>
        <dbReference type="EMBL" id="MBO1531731.1"/>
    </source>
</evidence>
<dbReference type="Pfam" id="PF06674">
    <property type="entry name" value="DUF1176"/>
    <property type="match status" value="1"/>
</dbReference>
<evidence type="ECO:0000313" key="3">
    <source>
        <dbReference type="Proteomes" id="UP000664554"/>
    </source>
</evidence>